<dbReference type="PANTHER" id="PTHR33908:SF11">
    <property type="entry name" value="MEMBRANE PROTEIN"/>
    <property type="match status" value="1"/>
</dbReference>
<feature type="transmembrane region" description="Helical" evidence="8">
    <location>
        <begin position="267"/>
        <end position="287"/>
    </location>
</feature>
<evidence type="ECO:0000313" key="10">
    <source>
        <dbReference type="EMBL" id="TJY36301.1"/>
    </source>
</evidence>
<accession>A0A4U0EWF0</accession>
<feature type="transmembrane region" description="Helical" evidence="8">
    <location>
        <begin position="170"/>
        <end position="201"/>
    </location>
</feature>
<feature type="transmembrane region" description="Helical" evidence="8">
    <location>
        <begin position="325"/>
        <end position="342"/>
    </location>
</feature>
<feature type="transmembrane region" description="Helical" evidence="8">
    <location>
        <begin position="213"/>
        <end position="235"/>
    </location>
</feature>
<keyword evidence="2" id="KW-1003">Cell membrane</keyword>
<evidence type="ECO:0000256" key="8">
    <source>
        <dbReference type="SAM" id="Phobius"/>
    </source>
</evidence>
<dbReference type="OrthoDB" id="791117at2"/>
<evidence type="ECO:0000313" key="11">
    <source>
        <dbReference type="Proteomes" id="UP000307657"/>
    </source>
</evidence>
<dbReference type="GO" id="GO:0016763">
    <property type="term" value="F:pentosyltransferase activity"/>
    <property type="evidence" value="ECO:0007669"/>
    <property type="project" value="TreeGrafter"/>
</dbReference>
<feature type="transmembrane region" description="Helical" evidence="8">
    <location>
        <begin position="299"/>
        <end position="319"/>
    </location>
</feature>
<evidence type="ECO:0000256" key="6">
    <source>
        <dbReference type="ARBA" id="ARBA00022989"/>
    </source>
</evidence>
<evidence type="ECO:0000256" key="4">
    <source>
        <dbReference type="ARBA" id="ARBA00022679"/>
    </source>
</evidence>
<sequence length="503" mass="57978">MLKKIIMKKNKVLHIVLNPVFVILFLLMLFTISAFHLNTNYDESLWMYIGSLWSDKGIPPYLGAVENKTPGIFVLFAISNYLTSSSLFFVRALGVIATLLTCFFLYAICKKIYNKVSAVICLYVFGLITCWQSMDGFAFAHTEVFMVLLSTMAFYFLIRFKNFQEHFKWVLFAGLSMGLAIAFKQIAITTACTLGIVLLIFGRGKSFLLQIKGLLILVFGISITTFLSYLVLYFYGVSFYEYIEGAWLILFNTGSKVTSITEHFNNFISKLIVSRFVLFYPLVIWFLLKKNIINHPYKIVLGVWLLLDFIGVNASGYYFGHQLKQILPVFSIITAISISFLISKKHKEDNNSIYTRAAQIILMIGAVCFPYKQLYHNFKLVLEHNSTLVLPHVEIANWIQKNSSNDDYIYIIGGEPNLIRTQAIAKRASSSKHFQSIFITSDYERDVLLEDLKEKPPIFILRDQFIDKDILKKYGKKVRTFVNNNYVLLKTMHEVEILQKRKF</sequence>
<evidence type="ECO:0000256" key="1">
    <source>
        <dbReference type="ARBA" id="ARBA00004651"/>
    </source>
</evidence>
<dbReference type="GO" id="GO:0005886">
    <property type="term" value="C:plasma membrane"/>
    <property type="evidence" value="ECO:0007669"/>
    <property type="project" value="UniProtKB-SubCell"/>
</dbReference>
<keyword evidence="7 8" id="KW-0472">Membrane</keyword>
<comment type="subcellular location">
    <subcellularLocation>
        <location evidence="1">Cell membrane</location>
        <topology evidence="1">Multi-pass membrane protein</topology>
    </subcellularLocation>
</comment>
<dbReference type="AlphaFoldDB" id="A0A4U0EWF0"/>
<dbReference type="PANTHER" id="PTHR33908">
    <property type="entry name" value="MANNOSYLTRANSFERASE YKCB-RELATED"/>
    <property type="match status" value="1"/>
</dbReference>
<evidence type="ECO:0000256" key="2">
    <source>
        <dbReference type="ARBA" id="ARBA00022475"/>
    </source>
</evidence>
<keyword evidence="4" id="KW-0808">Transferase</keyword>
<feature type="transmembrane region" description="Helical" evidence="8">
    <location>
        <begin position="12"/>
        <end position="37"/>
    </location>
</feature>
<dbReference type="InterPro" id="IPR038731">
    <property type="entry name" value="RgtA/B/C-like"/>
</dbReference>
<feature type="transmembrane region" description="Helical" evidence="8">
    <location>
        <begin position="88"/>
        <end position="109"/>
    </location>
</feature>
<keyword evidence="6 8" id="KW-1133">Transmembrane helix</keyword>
<keyword evidence="3" id="KW-0328">Glycosyltransferase</keyword>
<comment type="caution">
    <text evidence="10">The sequence shown here is derived from an EMBL/GenBank/DDBJ whole genome shotgun (WGS) entry which is preliminary data.</text>
</comment>
<evidence type="ECO:0000256" key="7">
    <source>
        <dbReference type="ARBA" id="ARBA00023136"/>
    </source>
</evidence>
<dbReference type="EMBL" id="SUPL01000003">
    <property type="protein sequence ID" value="TJY36301.1"/>
    <property type="molecule type" value="Genomic_DNA"/>
</dbReference>
<organism evidence="10 11">
    <name type="scientific">Pontimicrobium aquaticum</name>
    <dbReference type="NCBI Taxonomy" id="2565367"/>
    <lineage>
        <taxon>Bacteria</taxon>
        <taxon>Pseudomonadati</taxon>
        <taxon>Bacteroidota</taxon>
        <taxon>Flavobacteriia</taxon>
        <taxon>Flavobacteriales</taxon>
        <taxon>Flavobacteriaceae</taxon>
        <taxon>Pontimicrobium</taxon>
    </lineage>
</organism>
<name>A0A4U0EWF0_9FLAO</name>
<dbReference type="Proteomes" id="UP000307657">
    <property type="component" value="Unassembled WGS sequence"/>
</dbReference>
<proteinExistence type="predicted"/>
<protein>
    <recommendedName>
        <fullName evidence="9">Glycosyltransferase RgtA/B/C/D-like domain-containing protein</fullName>
    </recommendedName>
</protein>
<reference evidence="10 11" key="1">
    <citation type="submission" date="2019-04" db="EMBL/GenBank/DDBJ databases">
        <title>Lacinutrix sp. nov., isolated from marine water.</title>
        <authorList>
            <person name="Kim W."/>
        </authorList>
    </citation>
    <scope>NUCLEOTIDE SEQUENCE [LARGE SCALE GENOMIC DNA]</scope>
    <source>
        <strain evidence="10 11">CAU 1491</strain>
    </source>
</reference>
<gene>
    <name evidence="10" type="ORF">E5167_06445</name>
</gene>
<evidence type="ECO:0000256" key="3">
    <source>
        <dbReference type="ARBA" id="ARBA00022676"/>
    </source>
</evidence>
<evidence type="ECO:0000259" key="9">
    <source>
        <dbReference type="Pfam" id="PF13231"/>
    </source>
</evidence>
<keyword evidence="11" id="KW-1185">Reference proteome</keyword>
<feature type="domain" description="Glycosyltransferase RgtA/B/C/D-like" evidence="9">
    <location>
        <begin position="68"/>
        <end position="224"/>
    </location>
</feature>
<feature type="transmembrane region" description="Helical" evidence="8">
    <location>
        <begin position="140"/>
        <end position="158"/>
    </location>
</feature>
<dbReference type="GO" id="GO:0009103">
    <property type="term" value="P:lipopolysaccharide biosynthetic process"/>
    <property type="evidence" value="ECO:0007669"/>
    <property type="project" value="UniProtKB-ARBA"/>
</dbReference>
<evidence type="ECO:0000256" key="5">
    <source>
        <dbReference type="ARBA" id="ARBA00022692"/>
    </source>
</evidence>
<keyword evidence="5 8" id="KW-0812">Transmembrane</keyword>
<dbReference type="Pfam" id="PF13231">
    <property type="entry name" value="PMT_2"/>
    <property type="match status" value="1"/>
</dbReference>
<dbReference type="InterPro" id="IPR050297">
    <property type="entry name" value="LipidA_mod_glycosyltrf_83"/>
</dbReference>